<evidence type="ECO:0000313" key="2">
    <source>
        <dbReference type="EMBL" id="EGP82135.1"/>
    </source>
</evidence>
<dbReference type="AlphaFoldDB" id="F9XRH1"/>
<name>F9XRH1_ZYMTI</name>
<evidence type="ECO:0000313" key="3">
    <source>
        <dbReference type="Proteomes" id="UP000008062"/>
    </source>
</evidence>
<keyword evidence="3" id="KW-1185">Reference proteome</keyword>
<dbReference type="GeneID" id="13399662"/>
<feature type="region of interest" description="Disordered" evidence="1">
    <location>
        <begin position="1"/>
        <end position="35"/>
    </location>
</feature>
<accession>F9XRH1</accession>
<gene>
    <name evidence="2" type="ORF">MYCGRDRAFT_97821</name>
</gene>
<feature type="compositionally biased region" description="Polar residues" evidence="1">
    <location>
        <begin position="22"/>
        <end position="35"/>
    </location>
</feature>
<organism evidence="2 3">
    <name type="scientific">Zymoseptoria tritici (strain CBS 115943 / IPO323)</name>
    <name type="common">Speckled leaf blotch fungus</name>
    <name type="synonym">Septoria tritici</name>
    <dbReference type="NCBI Taxonomy" id="336722"/>
    <lineage>
        <taxon>Eukaryota</taxon>
        <taxon>Fungi</taxon>
        <taxon>Dikarya</taxon>
        <taxon>Ascomycota</taxon>
        <taxon>Pezizomycotina</taxon>
        <taxon>Dothideomycetes</taxon>
        <taxon>Dothideomycetidae</taxon>
        <taxon>Mycosphaerellales</taxon>
        <taxon>Mycosphaerellaceae</taxon>
        <taxon>Zymoseptoria</taxon>
    </lineage>
</organism>
<dbReference type="EMBL" id="CM001212">
    <property type="protein sequence ID" value="EGP82135.1"/>
    <property type="molecule type" value="Genomic_DNA"/>
</dbReference>
<reference evidence="2 3" key="1">
    <citation type="journal article" date="2011" name="PLoS Genet.">
        <title>Finished genome of the fungal wheat pathogen Mycosphaerella graminicola reveals dispensome structure, chromosome plasticity, and stealth pathogenesis.</title>
        <authorList>
            <person name="Goodwin S.B."/>
            <person name="Ben M'barek S."/>
            <person name="Dhillon B."/>
            <person name="Wittenberg A.H.J."/>
            <person name="Crane C.F."/>
            <person name="Hane J.K."/>
            <person name="Foster A.J."/>
            <person name="Van der Lee T.A.J."/>
            <person name="Grimwood J."/>
            <person name="Aerts A."/>
            <person name="Antoniw J."/>
            <person name="Bailey A."/>
            <person name="Bluhm B."/>
            <person name="Bowler J."/>
            <person name="Bristow J."/>
            <person name="van der Burgt A."/>
            <person name="Canto-Canche B."/>
            <person name="Churchill A.C.L."/>
            <person name="Conde-Ferraez L."/>
            <person name="Cools H.J."/>
            <person name="Coutinho P.M."/>
            <person name="Csukai M."/>
            <person name="Dehal P."/>
            <person name="De Wit P."/>
            <person name="Donzelli B."/>
            <person name="van de Geest H.C."/>
            <person name="van Ham R.C.H.J."/>
            <person name="Hammond-Kosack K.E."/>
            <person name="Henrissat B."/>
            <person name="Kilian A."/>
            <person name="Kobayashi A.K."/>
            <person name="Koopmann E."/>
            <person name="Kourmpetis Y."/>
            <person name="Kuzniar A."/>
            <person name="Lindquist E."/>
            <person name="Lombard V."/>
            <person name="Maliepaard C."/>
            <person name="Martins N."/>
            <person name="Mehrabi R."/>
            <person name="Nap J.P.H."/>
            <person name="Ponomarenko A."/>
            <person name="Rudd J.J."/>
            <person name="Salamov A."/>
            <person name="Schmutz J."/>
            <person name="Schouten H.J."/>
            <person name="Shapiro H."/>
            <person name="Stergiopoulos I."/>
            <person name="Torriani S.F.F."/>
            <person name="Tu H."/>
            <person name="de Vries R.P."/>
            <person name="Waalwijk C."/>
            <person name="Ware S.B."/>
            <person name="Wiebenga A."/>
            <person name="Zwiers L.-H."/>
            <person name="Oliver R.P."/>
            <person name="Grigoriev I.V."/>
            <person name="Kema G.H.J."/>
        </authorList>
    </citation>
    <scope>NUCLEOTIDE SEQUENCE [LARGE SCALE GENOMIC DNA]</scope>
    <source>
        <strain evidence="3">CBS 115943 / IPO323</strain>
    </source>
</reference>
<proteinExistence type="predicted"/>
<dbReference type="InParanoid" id="F9XRH1"/>
<sequence length="118" mass="13124">MRKEDQRSAAEKEEEGDLSAGDSGQTDTSTTRNSGATTVVLTRLHHPGNHILSLTKATFTSLHLSVLLYVGHDWLQDCTASLASTEQRTPWHQSAANSILCHRSRKLLLNLPTRMMRK</sequence>
<feature type="compositionally biased region" description="Basic and acidic residues" evidence="1">
    <location>
        <begin position="1"/>
        <end position="11"/>
    </location>
</feature>
<dbReference type="KEGG" id="ztr:MYCGRDRAFT_97821"/>
<dbReference type="HOGENOM" id="CLU_2075013_0_0_1"/>
<protein>
    <submittedName>
        <fullName evidence="2">Uncharacterized protein</fullName>
    </submittedName>
</protein>
<dbReference type="Proteomes" id="UP000008062">
    <property type="component" value="Chromosome 17"/>
</dbReference>
<dbReference type="RefSeq" id="XP_003847159.1">
    <property type="nucleotide sequence ID" value="XM_003847111.1"/>
</dbReference>
<evidence type="ECO:0000256" key="1">
    <source>
        <dbReference type="SAM" id="MobiDB-lite"/>
    </source>
</evidence>
<dbReference type="VEuPathDB" id="FungiDB:ZTRI_17.53"/>